<proteinExistence type="predicted"/>
<evidence type="ECO:0000313" key="2">
    <source>
        <dbReference type="Proteomes" id="UP000283817"/>
    </source>
</evidence>
<dbReference type="AlphaFoldDB" id="A0A444I333"/>
<accession>A0A444I333</accession>
<sequence>MTAPEEMIAWLDRRIASAMTWLDDHGKGSKRPRPQHEIETKEYDIARFEEIKGAYLNALEKRERVVECQ</sequence>
<dbReference type="RefSeq" id="WP_128410480.1">
    <property type="nucleotide sequence ID" value="NZ_SBHX01000027.1"/>
</dbReference>
<dbReference type="Proteomes" id="UP000283817">
    <property type="component" value="Unassembled WGS sequence"/>
</dbReference>
<dbReference type="EMBL" id="SBHX01000027">
    <property type="protein sequence ID" value="RWX32017.1"/>
    <property type="molecule type" value="Genomic_DNA"/>
</dbReference>
<gene>
    <name evidence="1" type="ORF">EHI47_11575</name>
</gene>
<organism evidence="1 2">
    <name type="scientific">Rhizobium leguminosarum</name>
    <dbReference type="NCBI Taxonomy" id="384"/>
    <lineage>
        <taxon>Bacteria</taxon>
        <taxon>Pseudomonadati</taxon>
        <taxon>Pseudomonadota</taxon>
        <taxon>Alphaproteobacteria</taxon>
        <taxon>Hyphomicrobiales</taxon>
        <taxon>Rhizobiaceae</taxon>
        <taxon>Rhizobium/Agrobacterium group</taxon>
        <taxon>Rhizobium</taxon>
    </lineage>
</organism>
<protein>
    <submittedName>
        <fullName evidence="1">Uncharacterized protein</fullName>
    </submittedName>
</protein>
<reference evidence="1 2" key="1">
    <citation type="submission" date="2019-01" db="EMBL/GenBank/DDBJ databases">
        <title>RHIZO-ID as a novel technology for direct rhizobia identification.</title>
        <authorList>
            <person name="De Meyer S.E."/>
        </authorList>
    </citation>
    <scope>NUCLEOTIDE SEQUENCE [LARGE SCALE GENOMIC DNA]</scope>
    <source>
        <strain evidence="1 2">WSM448</strain>
    </source>
</reference>
<name>A0A444I333_RHILE</name>
<evidence type="ECO:0000313" key="1">
    <source>
        <dbReference type="EMBL" id="RWX32017.1"/>
    </source>
</evidence>
<comment type="caution">
    <text evidence="1">The sequence shown here is derived from an EMBL/GenBank/DDBJ whole genome shotgun (WGS) entry which is preliminary data.</text>
</comment>